<dbReference type="InterPro" id="IPR004704">
    <property type="entry name" value="PTS_IID_man"/>
</dbReference>
<keyword evidence="2" id="KW-1185">Reference proteome</keyword>
<protein>
    <submittedName>
        <fullName evidence="1">Uncharacterized protein</fullName>
    </submittedName>
</protein>
<dbReference type="Pfam" id="PF03613">
    <property type="entry name" value="EIID-AGA"/>
    <property type="match status" value="1"/>
</dbReference>
<comment type="caution">
    <text evidence="1">The sequence shown here is derived from an EMBL/GenBank/DDBJ whole genome shotgun (WGS) entry which is preliminary data.</text>
</comment>
<dbReference type="GO" id="GO:0009401">
    <property type="term" value="P:phosphoenolpyruvate-dependent sugar phosphotransferase system"/>
    <property type="evidence" value="ECO:0007669"/>
    <property type="project" value="InterPro"/>
</dbReference>
<evidence type="ECO:0000313" key="1">
    <source>
        <dbReference type="EMBL" id="KLV26539.1"/>
    </source>
</evidence>
<name>A0A0J1IKQ4_NIACI</name>
<accession>A0A0J1IKQ4</accession>
<dbReference type="AlphaFoldDB" id="A0A0J1IKQ4"/>
<dbReference type="EMBL" id="LDPH01000008">
    <property type="protein sequence ID" value="KLV26539.1"/>
    <property type="molecule type" value="Genomic_DNA"/>
</dbReference>
<proteinExistence type="predicted"/>
<dbReference type="PROSITE" id="PS51108">
    <property type="entry name" value="PTS_EIID"/>
    <property type="match status" value="1"/>
</dbReference>
<organism evidence="1 2">
    <name type="scientific">Niallia circulans</name>
    <name type="common">Bacillus circulans</name>
    <dbReference type="NCBI Taxonomy" id="1397"/>
    <lineage>
        <taxon>Bacteria</taxon>
        <taxon>Bacillati</taxon>
        <taxon>Bacillota</taxon>
        <taxon>Bacilli</taxon>
        <taxon>Bacillales</taxon>
        <taxon>Bacillaceae</taxon>
        <taxon>Niallia</taxon>
    </lineage>
</organism>
<dbReference type="PATRIC" id="fig|1397.4.peg.5425"/>
<dbReference type="GeneID" id="56351625"/>
<gene>
    <name evidence="1" type="ORF">ABW02_10565</name>
</gene>
<dbReference type="Proteomes" id="UP000036045">
    <property type="component" value="Unassembled WGS sequence"/>
</dbReference>
<evidence type="ECO:0000313" key="2">
    <source>
        <dbReference type="Proteomes" id="UP000036045"/>
    </source>
</evidence>
<dbReference type="GO" id="GO:0016020">
    <property type="term" value="C:membrane"/>
    <property type="evidence" value="ECO:0007669"/>
    <property type="project" value="InterPro"/>
</dbReference>
<dbReference type="RefSeq" id="WP_047941986.1">
    <property type="nucleotide sequence ID" value="NZ_CP053989.1"/>
</dbReference>
<sequence length="77" mass="8610">MQYFSIFTIICVQRYIAMATMLGIVVIGGLIPQLVQLATPYVLKVGGAEIKFQEIFDWILPSLHPLAITVISFLLIK</sequence>
<reference evidence="1 2" key="1">
    <citation type="submission" date="2015-05" db="EMBL/GenBank/DDBJ databases">
        <title>Whole genome sequence and identification of bacterial endophytes from Costus igneus.</title>
        <authorList>
            <person name="Lee Y.P."/>
            <person name="Gan H.M."/>
            <person name="Eng W."/>
            <person name="Wheatley M.S."/>
            <person name="Caraballo A."/>
            <person name="Polter S."/>
            <person name="Savka M.A."/>
            <person name="Hudson A.O."/>
        </authorList>
    </citation>
    <scope>NUCLEOTIDE SEQUENCE [LARGE SCALE GENOMIC DNA]</scope>
    <source>
        <strain evidence="1 2">RIT379</strain>
    </source>
</reference>